<dbReference type="PANTHER" id="PTHR10896:SF20">
    <property type="entry name" value="BETA-1,4-XYLOSYLTRANSFERASE IRX9L-RELATED"/>
    <property type="match status" value="1"/>
</dbReference>
<feature type="transmembrane region" description="Helical" evidence="13">
    <location>
        <begin position="84"/>
        <end position="104"/>
    </location>
</feature>
<evidence type="ECO:0000256" key="4">
    <source>
        <dbReference type="ARBA" id="ARBA00022679"/>
    </source>
</evidence>
<dbReference type="GO" id="GO:0042285">
    <property type="term" value="F:xylosyltransferase activity"/>
    <property type="evidence" value="ECO:0007669"/>
    <property type="project" value="TreeGrafter"/>
</dbReference>
<keyword evidence="4 13" id="KW-0808">Transferase</keyword>
<keyword evidence="11 13" id="KW-0961">Cell wall biogenesis/degradation</keyword>
<evidence type="ECO:0000256" key="2">
    <source>
        <dbReference type="ARBA" id="ARBA00007706"/>
    </source>
</evidence>
<dbReference type="GO" id="GO:0000139">
    <property type="term" value="C:Golgi membrane"/>
    <property type="evidence" value="ECO:0007669"/>
    <property type="project" value="UniProtKB-SubCell"/>
</dbReference>
<name>A0A834TX33_9FABA</name>
<keyword evidence="6 13" id="KW-0735">Signal-anchor</keyword>
<feature type="binding site" evidence="12">
    <location>
        <position position="286"/>
    </location>
    <ligand>
        <name>Mn(2+)</name>
        <dbReference type="ChEBI" id="CHEBI:29035"/>
    </ligand>
</feature>
<feature type="transmembrane region" description="Helical" evidence="13">
    <location>
        <begin position="482"/>
        <end position="502"/>
    </location>
</feature>
<comment type="function">
    <text evidence="13">Involved in the synthesis of glucuronoxylan hemicellulose in secondary cell walls.</text>
</comment>
<dbReference type="OrthoDB" id="675023at2759"/>
<gene>
    <name evidence="14" type="ORF">G2W53_012456</name>
</gene>
<evidence type="ECO:0000256" key="8">
    <source>
        <dbReference type="ARBA" id="ARBA00023034"/>
    </source>
</evidence>
<keyword evidence="3" id="KW-0328">Glycosyltransferase</keyword>
<keyword evidence="9 13" id="KW-0472">Membrane</keyword>
<keyword evidence="10" id="KW-0325">Glycoprotein</keyword>
<protein>
    <recommendedName>
        <fullName evidence="13">Glycosyltransferases</fullName>
        <ecNumber evidence="13">2.4.-.-</ecNumber>
    </recommendedName>
</protein>
<dbReference type="GO" id="GO:0010417">
    <property type="term" value="P:glucuronoxylan biosynthetic process"/>
    <property type="evidence" value="ECO:0007669"/>
    <property type="project" value="TreeGrafter"/>
</dbReference>
<sequence>MASIRRTLSPVPRAGTIANGEVCLVGSPLSKSSSSPQNCPPSTGLLPHSVSSLDSRALVLGVFSPRFLRASERSKIKGQLWRKVLFHFFICFMVGVSIGLIPLASMNLSLNLMPKHQAFSFEVISSVGNFQSYENVKINVTPSTNETVKFNATLDSTLKEQDIIDGIADNISSSQSIGEKPYLESKKLLIIVTTTHNQPFQAYYLSRLAYTLKLVPPPLLWIVVEMTSQSEETAEILRSSGVMYRHLICKANLTNTSDRRIFQRNVALAHIETHRLDGIVYFADDDNIYSAELFRQMREIRRFGTWTVAKLSGDKYNMVLQGPVCNGSRVLGWHANESKRSSQRFHAEMSGFAFNSTILWDPKKWHRPTLEPIRQLDKVKEDYQVSTFIEQVVEDESQMEGLMNNCSRIMVWHIDMLPNLDLILLALLHASLIACVLLMVIFIILLGLLVAFSFGLLLVFVFEVQGFSLALSEYLEMAKDDLKLGMVLVFVFLLHQAVSFVLDSKPKGKALEFKGKGMTLIV</sequence>
<dbReference type="InterPro" id="IPR029044">
    <property type="entry name" value="Nucleotide-diphossugar_trans"/>
</dbReference>
<keyword evidence="5 13" id="KW-0812">Transmembrane</keyword>
<dbReference type="FunFam" id="3.90.550.10:FF:000064">
    <property type="entry name" value="Glycosyltransferases"/>
    <property type="match status" value="1"/>
</dbReference>
<keyword evidence="12" id="KW-0479">Metal-binding</keyword>
<reference evidence="14" key="1">
    <citation type="submission" date="2020-09" db="EMBL/GenBank/DDBJ databases">
        <title>Genome-Enabled Discovery of Anthraquinone Biosynthesis in Senna tora.</title>
        <authorList>
            <person name="Kang S.-H."/>
            <person name="Pandey R.P."/>
            <person name="Lee C.-M."/>
            <person name="Sim J.-S."/>
            <person name="Jeong J.-T."/>
            <person name="Choi B.-S."/>
            <person name="Jung M."/>
            <person name="Ginzburg D."/>
            <person name="Zhao K."/>
            <person name="Won S.Y."/>
            <person name="Oh T.-J."/>
            <person name="Yu Y."/>
            <person name="Kim N.-H."/>
            <person name="Lee O.R."/>
            <person name="Lee T.-H."/>
            <person name="Bashyal P."/>
            <person name="Kim T.-S."/>
            <person name="Lee W.-H."/>
            <person name="Kawkins C."/>
            <person name="Kim C.-K."/>
            <person name="Kim J.S."/>
            <person name="Ahn B.O."/>
            <person name="Rhee S.Y."/>
            <person name="Sohng J.K."/>
        </authorList>
    </citation>
    <scope>NUCLEOTIDE SEQUENCE</scope>
    <source>
        <tissue evidence="14">Leaf</tissue>
    </source>
</reference>
<dbReference type="AlphaFoldDB" id="A0A834TX33"/>
<evidence type="ECO:0000256" key="3">
    <source>
        <dbReference type="ARBA" id="ARBA00022676"/>
    </source>
</evidence>
<comment type="cofactor">
    <cofactor evidence="12">
        <name>Mn(2+)</name>
        <dbReference type="ChEBI" id="CHEBI:29035"/>
    </cofactor>
</comment>
<keyword evidence="15" id="KW-1185">Reference proteome</keyword>
<organism evidence="14 15">
    <name type="scientific">Senna tora</name>
    <dbReference type="NCBI Taxonomy" id="362788"/>
    <lineage>
        <taxon>Eukaryota</taxon>
        <taxon>Viridiplantae</taxon>
        <taxon>Streptophyta</taxon>
        <taxon>Embryophyta</taxon>
        <taxon>Tracheophyta</taxon>
        <taxon>Spermatophyta</taxon>
        <taxon>Magnoliopsida</taxon>
        <taxon>eudicotyledons</taxon>
        <taxon>Gunneridae</taxon>
        <taxon>Pentapetalae</taxon>
        <taxon>rosids</taxon>
        <taxon>fabids</taxon>
        <taxon>Fabales</taxon>
        <taxon>Fabaceae</taxon>
        <taxon>Caesalpinioideae</taxon>
        <taxon>Cassia clade</taxon>
        <taxon>Senna</taxon>
    </lineage>
</organism>
<dbReference type="Gene3D" id="3.90.550.10">
    <property type="entry name" value="Spore Coat Polysaccharide Biosynthesis Protein SpsA, Chain A"/>
    <property type="match status" value="1"/>
</dbReference>
<comment type="subcellular location">
    <subcellularLocation>
        <location evidence="1 13">Golgi apparatus membrane</location>
        <topology evidence="1 13">Single-pass type II membrane protein</topology>
    </subcellularLocation>
</comment>
<accession>A0A834TX33</accession>
<dbReference type="Proteomes" id="UP000634136">
    <property type="component" value="Unassembled WGS sequence"/>
</dbReference>
<keyword evidence="12" id="KW-0464">Manganese</keyword>
<dbReference type="EC" id="2.4.-.-" evidence="13"/>
<dbReference type="GO" id="GO:0071555">
    <property type="term" value="P:cell wall organization"/>
    <property type="evidence" value="ECO:0007669"/>
    <property type="project" value="UniProtKB-KW"/>
</dbReference>
<feature type="transmembrane region" description="Helical" evidence="13">
    <location>
        <begin position="435"/>
        <end position="462"/>
    </location>
</feature>
<dbReference type="CDD" id="cd00218">
    <property type="entry name" value="GlcAT-I"/>
    <property type="match status" value="1"/>
</dbReference>
<dbReference type="GO" id="GO:0015018">
    <property type="term" value="F:galactosylgalactosylxylosylprotein 3-beta-glucuronosyltransferase activity"/>
    <property type="evidence" value="ECO:0007669"/>
    <property type="project" value="InterPro"/>
</dbReference>
<evidence type="ECO:0000256" key="9">
    <source>
        <dbReference type="ARBA" id="ARBA00023136"/>
    </source>
</evidence>
<evidence type="ECO:0000256" key="12">
    <source>
        <dbReference type="PIRSR" id="PIRSR605027-3"/>
    </source>
</evidence>
<dbReference type="SUPFAM" id="SSF53448">
    <property type="entry name" value="Nucleotide-diphospho-sugar transferases"/>
    <property type="match status" value="1"/>
</dbReference>
<evidence type="ECO:0000256" key="5">
    <source>
        <dbReference type="ARBA" id="ARBA00022692"/>
    </source>
</evidence>
<dbReference type="GO" id="GO:0046872">
    <property type="term" value="F:metal ion binding"/>
    <property type="evidence" value="ECO:0007669"/>
    <property type="project" value="UniProtKB-KW"/>
</dbReference>
<dbReference type="EMBL" id="JAAIUW010000005">
    <property type="protein sequence ID" value="KAF7830123.1"/>
    <property type="molecule type" value="Genomic_DNA"/>
</dbReference>
<evidence type="ECO:0000256" key="1">
    <source>
        <dbReference type="ARBA" id="ARBA00004323"/>
    </source>
</evidence>
<evidence type="ECO:0000313" key="15">
    <source>
        <dbReference type="Proteomes" id="UP000634136"/>
    </source>
</evidence>
<evidence type="ECO:0000256" key="6">
    <source>
        <dbReference type="ARBA" id="ARBA00022968"/>
    </source>
</evidence>
<evidence type="ECO:0000256" key="13">
    <source>
        <dbReference type="RuleBase" id="RU363127"/>
    </source>
</evidence>
<dbReference type="PANTHER" id="PTHR10896">
    <property type="entry name" value="GALACTOSYLGALACTOSYLXYLOSYLPROTEIN 3-BETA-GLUCURONOSYLTRANSFERASE BETA-1,3-GLUCURONYLTRANSFERASE"/>
    <property type="match status" value="1"/>
</dbReference>
<comment type="caution">
    <text evidence="14">The sequence shown here is derived from an EMBL/GenBank/DDBJ whole genome shotgun (WGS) entry which is preliminary data.</text>
</comment>
<evidence type="ECO:0000256" key="10">
    <source>
        <dbReference type="ARBA" id="ARBA00023180"/>
    </source>
</evidence>
<keyword evidence="8 13" id="KW-0333">Golgi apparatus</keyword>
<evidence type="ECO:0000256" key="11">
    <source>
        <dbReference type="ARBA" id="ARBA00023316"/>
    </source>
</evidence>
<evidence type="ECO:0000256" key="7">
    <source>
        <dbReference type="ARBA" id="ARBA00022989"/>
    </source>
</evidence>
<comment type="caution">
    <text evidence="13">Lacks conserved residue(s) required for the propagation of feature annotation.</text>
</comment>
<dbReference type="GO" id="GO:0009834">
    <property type="term" value="P:plant-type secondary cell wall biogenesis"/>
    <property type="evidence" value="ECO:0007669"/>
    <property type="project" value="TreeGrafter"/>
</dbReference>
<comment type="similarity">
    <text evidence="2 13">Belongs to the glycosyltransferase 43 family.</text>
</comment>
<keyword evidence="7 13" id="KW-1133">Transmembrane helix</keyword>
<evidence type="ECO:0000313" key="14">
    <source>
        <dbReference type="EMBL" id="KAF7830123.1"/>
    </source>
</evidence>
<proteinExistence type="inferred from homology"/>
<dbReference type="InterPro" id="IPR005027">
    <property type="entry name" value="Glyco_trans_43"/>
</dbReference>
<dbReference type="Pfam" id="PF03360">
    <property type="entry name" value="Glyco_transf_43"/>
    <property type="match status" value="1"/>
</dbReference>